<dbReference type="Proteomes" id="UP000233742">
    <property type="component" value="Chromosome"/>
</dbReference>
<dbReference type="KEGG" id="paro:CUV01_05715"/>
<accession>A0A2K9EDD5</accession>
<organism evidence="2 3">
    <name type="scientific">Paracoccus tegillarcae</name>
    <dbReference type="NCBI Taxonomy" id="1529068"/>
    <lineage>
        <taxon>Bacteria</taxon>
        <taxon>Pseudomonadati</taxon>
        <taxon>Pseudomonadota</taxon>
        <taxon>Alphaproteobacteria</taxon>
        <taxon>Rhodobacterales</taxon>
        <taxon>Paracoccaceae</taxon>
        <taxon>Paracoccus</taxon>
    </lineage>
</organism>
<proteinExistence type="predicted"/>
<evidence type="ECO:0000313" key="3">
    <source>
        <dbReference type="Proteomes" id="UP000233742"/>
    </source>
</evidence>
<dbReference type="Gene3D" id="1.10.150.690">
    <property type="entry name" value="DUF2063"/>
    <property type="match status" value="1"/>
</dbReference>
<reference evidence="2 3" key="1">
    <citation type="submission" date="2017-12" db="EMBL/GenBank/DDBJ databases">
        <authorList>
            <person name="Hurst M.R.H."/>
        </authorList>
    </citation>
    <scope>NUCLEOTIDE SEQUENCE [LARGE SCALE GENOMIC DNA]</scope>
    <source>
        <strain evidence="2 3">BM15</strain>
    </source>
</reference>
<protein>
    <submittedName>
        <fullName evidence="2">DUF2063 domain-containing protein</fullName>
    </submittedName>
</protein>
<feature type="domain" description="Putative DNA-binding" evidence="1">
    <location>
        <begin position="14"/>
        <end position="108"/>
    </location>
</feature>
<dbReference type="AlphaFoldDB" id="A0A2K9EDD5"/>
<dbReference type="EMBL" id="CP025408">
    <property type="protein sequence ID" value="AUH32958.1"/>
    <property type="molecule type" value="Genomic_DNA"/>
</dbReference>
<dbReference type="Pfam" id="PF09836">
    <property type="entry name" value="DUF2063"/>
    <property type="match status" value="1"/>
</dbReference>
<dbReference type="RefSeq" id="WP_101459631.1">
    <property type="nucleotide sequence ID" value="NZ_CP025408.1"/>
</dbReference>
<name>A0A2K9EDD5_9RHOB</name>
<keyword evidence="3" id="KW-1185">Reference proteome</keyword>
<gene>
    <name evidence="2" type="ORF">CUV01_05715</name>
</gene>
<dbReference type="OrthoDB" id="4146344at2"/>
<sequence length="261" mass="27955">MPLPVEDTHHGFADDFRRALTADHLPRGVTAATDGGLAPNRAALAARFAVYRNNVMHSLSRALARRFPVIERLVGAEFFAAMAVEFIHAHPPRSPVLIAWGGEFPGFLQGFPPVASLPYLPDVARLEYARGQAYHAADIKPMDSAALAACGQPDRLSLTLAPGTRLLCFDHPAVTIWQANQPGGNPSTRAEGPEKALIYRRPDFQVPVRSVSDDTAAFLAAVIGGDSLADAATHVVDPTPMLTLLISEGLIAAADIKEQQK</sequence>
<dbReference type="InterPro" id="IPR044922">
    <property type="entry name" value="DUF2063_N_sf"/>
</dbReference>
<evidence type="ECO:0000313" key="2">
    <source>
        <dbReference type="EMBL" id="AUH32958.1"/>
    </source>
</evidence>
<dbReference type="InterPro" id="IPR018640">
    <property type="entry name" value="DUF2063"/>
</dbReference>
<evidence type="ECO:0000259" key="1">
    <source>
        <dbReference type="Pfam" id="PF09836"/>
    </source>
</evidence>